<dbReference type="Proteomes" id="UP000295066">
    <property type="component" value="Unassembled WGS sequence"/>
</dbReference>
<dbReference type="GO" id="GO:0004659">
    <property type="term" value="F:prenyltransferase activity"/>
    <property type="evidence" value="ECO:0007669"/>
    <property type="project" value="InterPro"/>
</dbReference>
<keyword evidence="4" id="KW-0479">Metal-binding</keyword>
<keyword evidence="6" id="KW-0414">Isoprene biosynthesis</keyword>
<accession>A0A4R8M5H2</accession>
<dbReference type="GO" id="GO:0046872">
    <property type="term" value="F:metal ion binding"/>
    <property type="evidence" value="ECO:0007669"/>
    <property type="project" value="UniProtKB-KW"/>
</dbReference>
<evidence type="ECO:0000256" key="6">
    <source>
        <dbReference type="ARBA" id="ARBA00023229"/>
    </source>
</evidence>
<protein>
    <submittedName>
        <fullName evidence="8">Geranylgeranyl diphosphate synthase type II</fullName>
    </submittedName>
</protein>
<dbReference type="CDD" id="cd00685">
    <property type="entry name" value="Trans_IPPS_HT"/>
    <property type="match status" value="1"/>
</dbReference>
<dbReference type="EMBL" id="SORI01000024">
    <property type="protein sequence ID" value="TDY55392.1"/>
    <property type="molecule type" value="Genomic_DNA"/>
</dbReference>
<evidence type="ECO:0000256" key="2">
    <source>
        <dbReference type="ARBA" id="ARBA00006706"/>
    </source>
</evidence>
<evidence type="ECO:0000256" key="1">
    <source>
        <dbReference type="ARBA" id="ARBA00001946"/>
    </source>
</evidence>
<dbReference type="OrthoDB" id="9805316at2"/>
<dbReference type="InterPro" id="IPR053378">
    <property type="entry name" value="Prenyl_diphosphate_synthase"/>
</dbReference>
<evidence type="ECO:0000256" key="4">
    <source>
        <dbReference type="ARBA" id="ARBA00022723"/>
    </source>
</evidence>
<dbReference type="SFLD" id="SFLDS00005">
    <property type="entry name" value="Isoprenoid_Synthase_Type_I"/>
    <property type="match status" value="1"/>
</dbReference>
<evidence type="ECO:0000256" key="3">
    <source>
        <dbReference type="ARBA" id="ARBA00022679"/>
    </source>
</evidence>
<dbReference type="AlphaFoldDB" id="A0A4R8M5H2"/>
<keyword evidence="5" id="KW-0460">Magnesium</keyword>
<dbReference type="Pfam" id="PF00348">
    <property type="entry name" value="polyprenyl_synt"/>
    <property type="match status" value="1"/>
</dbReference>
<dbReference type="SUPFAM" id="SSF48576">
    <property type="entry name" value="Terpenoid synthases"/>
    <property type="match status" value="1"/>
</dbReference>
<dbReference type="PANTHER" id="PTHR43281:SF1">
    <property type="entry name" value="FARNESYL DIPHOSPHATE SYNTHASE"/>
    <property type="match status" value="1"/>
</dbReference>
<dbReference type="NCBIfam" id="NF045485">
    <property type="entry name" value="FPPsyn"/>
    <property type="match status" value="1"/>
</dbReference>
<evidence type="ECO:0000313" key="8">
    <source>
        <dbReference type="EMBL" id="TDY55392.1"/>
    </source>
</evidence>
<evidence type="ECO:0000313" key="9">
    <source>
        <dbReference type="Proteomes" id="UP000295066"/>
    </source>
</evidence>
<dbReference type="InterPro" id="IPR008949">
    <property type="entry name" value="Isoprenoid_synthase_dom_sf"/>
</dbReference>
<dbReference type="PROSITE" id="PS00723">
    <property type="entry name" value="POLYPRENYL_SYNTHASE_1"/>
    <property type="match status" value="1"/>
</dbReference>
<evidence type="ECO:0000256" key="7">
    <source>
        <dbReference type="RuleBase" id="RU004466"/>
    </source>
</evidence>
<reference evidence="8 9" key="1">
    <citation type="submission" date="2019-03" db="EMBL/GenBank/DDBJ databases">
        <title>Genomic Encyclopedia of Type Strains, Phase IV (KMG-IV): sequencing the most valuable type-strain genomes for metagenomic binning, comparative biology and taxonomic classification.</title>
        <authorList>
            <person name="Goeker M."/>
        </authorList>
    </citation>
    <scope>NUCLEOTIDE SEQUENCE [LARGE SCALE GENOMIC DNA]</scope>
    <source>
        <strain evidence="8 9">DSM 25964</strain>
    </source>
</reference>
<gene>
    <name evidence="8" type="ORF">C8D99_12433</name>
</gene>
<keyword evidence="3 7" id="KW-0808">Transferase</keyword>
<dbReference type="InterPro" id="IPR000092">
    <property type="entry name" value="Polyprenyl_synt"/>
</dbReference>
<proteinExistence type="inferred from homology"/>
<comment type="caution">
    <text evidence="8">The sequence shown here is derived from an EMBL/GenBank/DDBJ whole genome shotgun (WGS) entry which is preliminary data.</text>
</comment>
<dbReference type="SFLD" id="SFLDG01017">
    <property type="entry name" value="Polyprenyl_Transferase_Like"/>
    <property type="match status" value="1"/>
</dbReference>
<organism evidence="8 9">
    <name type="scientific">Aminivibrio pyruvatiphilus</name>
    <dbReference type="NCBI Taxonomy" id="1005740"/>
    <lineage>
        <taxon>Bacteria</taxon>
        <taxon>Thermotogati</taxon>
        <taxon>Synergistota</taxon>
        <taxon>Synergistia</taxon>
        <taxon>Synergistales</taxon>
        <taxon>Aminobacteriaceae</taxon>
        <taxon>Aminivibrio</taxon>
    </lineage>
</organism>
<evidence type="ECO:0000256" key="5">
    <source>
        <dbReference type="ARBA" id="ARBA00022842"/>
    </source>
</evidence>
<dbReference type="PROSITE" id="PS00444">
    <property type="entry name" value="POLYPRENYL_SYNTHASE_2"/>
    <property type="match status" value="1"/>
</dbReference>
<dbReference type="Gene3D" id="1.10.600.10">
    <property type="entry name" value="Farnesyl Diphosphate Synthase"/>
    <property type="match status" value="1"/>
</dbReference>
<comment type="cofactor">
    <cofactor evidence="1">
        <name>Mg(2+)</name>
        <dbReference type="ChEBI" id="CHEBI:18420"/>
    </cofactor>
</comment>
<dbReference type="PANTHER" id="PTHR43281">
    <property type="entry name" value="FARNESYL DIPHOSPHATE SYNTHASE"/>
    <property type="match status" value="1"/>
</dbReference>
<sequence length="300" mass="32439">MSKGDFKLQFDRARDFIEKSLEDLCSRPVALVPPRLMDSMAYSLRAGGKRLRPVLCIKAGEVFGLEREKTVPLALALEMIHTASLIHDDLPAMDDDTLRRGKPTNHVLFGDALAILAGDALMAWAFEHPLSVLPGMGLPSDRICRSMHVLANALGPEGICGGQVLDIDPQSMDDSPDFPWKVTRQKTAVLLRASILSGAVLAGADGDSLEALGAFGDHLGSAFQIVDDILDVTSTAEELGKTPGKDESQNKRTFVAAYGLQKARELAARESRLASEALEGVRGDTAFFSDLSDYLCERTK</sequence>
<keyword evidence="9" id="KW-1185">Reference proteome</keyword>
<dbReference type="FunFam" id="1.10.600.10:FF:000001">
    <property type="entry name" value="Geranylgeranyl diphosphate synthase"/>
    <property type="match status" value="1"/>
</dbReference>
<name>A0A4R8M5H2_9BACT</name>
<dbReference type="GO" id="GO:0005737">
    <property type="term" value="C:cytoplasm"/>
    <property type="evidence" value="ECO:0007669"/>
    <property type="project" value="UniProtKB-ARBA"/>
</dbReference>
<dbReference type="GO" id="GO:0016114">
    <property type="term" value="P:terpenoid biosynthetic process"/>
    <property type="evidence" value="ECO:0007669"/>
    <property type="project" value="UniProtKB-ARBA"/>
</dbReference>
<dbReference type="InterPro" id="IPR033749">
    <property type="entry name" value="Polyprenyl_synt_CS"/>
</dbReference>
<dbReference type="RefSeq" id="WP_133958986.1">
    <property type="nucleotide sequence ID" value="NZ_SORI01000024.1"/>
</dbReference>
<comment type="similarity">
    <text evidence="2 7">Belongs to the FPP/GGPP synthase family.</text>
</comment>